<protein>
    <submittedName>
        <fullName evidence="2">Uncharacterized protein</fullName>
    </submittedName>
</protein>
<evidence type="ECO:0000256" key="1">
    <source>
        <dbReference type="SAM" id="Phobius"/>
    </source>
</evidence>
<reference evidence="2 3" key="1">
    <citation type="submission" date="2010-12" db="EMBL/GenBank/DDBJ databases">
        <authorList>
            <person name="Muzny D."/>
            <person name="Qin X."/>
            <person name="Deng J."/>
            <person name="Jiang H."/>
            <person name="Liu Y."/>
            <person name="Qu J."/>
            <person name="Song X.-Z."/>
            <person name="Zhang L."/>
            <person name="Thornton R."/>
            <person name="Coyle M."/>
            <person name="Francisco L."/>
            <person name="Jackson L."/>
            <person name="Javaid M."/>
            <person name="Korchina V."/>
            <person name="Kovar C."/>
            <person name="Mata R."/>
            <person name="Mathew T."/>
            <person name="Ngo R."/>
            <person name="Nguyen L."/>
            <person name="Nguyen N."/>
            <person name="Okwuonu G."/>
            <person name="Ongeri F."/>
            <person name="Pham C."/>
            <person name="Simmons D."/>
            <person name="Wilczek-Boney K."/>
            <person name="Hale W."/>
            <person name="Jakkamsetti A."/>
            <person name="Pham P."/>
            <person name="Ruth R."/>
            <person name="San Lucas F."/>
            <person name="Warren J."/>
            <person name="Zhang J."/>
            <person name="Zhao Z."/>
            <person name="Zhou C."/>
            <person name="Zhu D."/>
            <person name="Lee S."/>
            <person name="Bess C."/>
            <person name="Blankenburg K."/>
            <person name="Forbes L."/>
            <person name="Fu Q."/>
            <person name="Gubbala S."/>
            <person name="Hirani K."/>
            <person name="Jayaseelan J.C."/>
            <person name="Lara F."/>
            <person name="Munidasa M."/>
            <person name="Palculict T."/>
            <person name="Patil S."/>
            <person name="Pu L.-L."/>
            <person name="Saada N."/>
            <person name="Tang L."/>
            <person name="Weissenberger G."/>
            <person name="Zhu Y."/>
            <person name="Hemphill L."/>
            <person name="Shang Y."/>
            <person name="Youmans B."/>
            <person name="Ayvaz T."/>
            <person name="Ross M."/>
            <person name="Santibanez J."/>
            <person name="Aqrawi P."/>
            <person name="Gross S."/>
            <person name="Joshi V."/>
            <person name="Fowler G."/>
            <person name="Nazareth L."/>
            <person name="Reid J."/>
            <person name="Worley K."/>
            <person name="Petrosino J."/>
            <person name="Highlander S."/>
            <person name="Gibbs R."/>
        </authorList>
    </citation>
    <scope>NUCLEOTIDE SEQUENCE [LARGE SCALE GENOMIC DNA]</scope>
    <source>
        <strain evidence="2 3">DSM 15606</strain>
    </source>
</reference>
<dbReference type="Proteomes" id="UP000003874">
    <property type="component" value="Unassembled WGS sequence"/>
</dbReference>
<gene>
    <name evidence="2" type="ORF">HMPREF9420_1704</name>
</gene>
<keyword evidence="3" id="KW-1185">Reference proteome</keyword>
<organism evidence="2 3">
    <name type="scientific">Segatella salivae DSM 15606</name>
    <dbReference type="NCBI Taxonomy" id="888832"/>
    <lineage>
        <taxon>Bacteria</taxon>
        <taxon>Pseudomonadati</taxon>
        <taxon>Bacteroidota</taxon>
        <taxon>Bacteroidia</taxon>
        <taxon>Bacteroidales</taxon>
        <taxon>Prevotellaceae</taxon>
        <taxon>Segatella</taxon>
    </lineage>
</organism>
<feature type="transmembrane region" description="Helical" evidence="1">
    <location>
        <begin position="20"/>
        <end position="39"/>
    </location>
</feature>
<proteinExistence type="predicted"/>
<dbReference type="EMBL" id="AEQO01000142">
    <property type="protein sequence ID" value="EFV04147.1"/>
    <property type="molecule type" value="Genomic_DNA"/>
</dbReference>
<comment type="caution">
    <text evidence="2">The sequence shown here is derived from an EMBL/GenBank/DDBJ whole genome shotgun (WGS) entry which is preliminary data.</text>
</comment>
<sequence>MRNLLHKINFMKPFMRYNLLRLKSLMNVFSLLFLFILYFKF</sequence>
<dbReference type="AlphaFoldDB" id="E6MQD6"/>
<keyword evidence="1" id="KW-1133">Transmembrane helix</keyword>
<dbReference type="HOGENOM" id="CLU_3274699_0_0_10"/>
<name>E6MQD6_9BACT</name>
<keyword evidence="1" id="KW-0812">Transmembrane</keyword>
<keyword evidence="1" id="KW-0472">Membrane</keyword>
<evidence type="ECO:0000313" key="2">
    <source>
        <dbReference type="EMBL" id="EFV04147.1"/>
    </source>
</evidence>
<evidence type="ECO:0000313" key="3">
    <source>
        <dbReference type="Proteomes" id="UP000003874"/>
    </source>
</evidence>
<accession>E6MQD6</accession>